<dbReference type="EMBL" id="BK016060">
    <property type="protein sequence ID" value="DAF91737.1"/>
    <property type="molecule type" value="Genomic_DNA"/>
</dbReference>
<evidence type="ECO:0000313" key="1">
    <source>
        <dbReference type="EMBL" id="DAF91737.1"/>
    </source>
</evidence>
<protein>
    <submittedName>
        <fullName evidence="1">Uncharacterized protein</fullName>
    </submittedName>
</protein>
<name>A0A8S5UB84_9VIRU</name>
<proteinExistence type="predicted"/>
<accession>A0A8S5UB84</accession>
<sequence>MANVKKIVGYRIGDFRTEDGNDIHFINLFCISPADGVVGLQSEKFKVDSDEVLEGIEFGQFAELYFNDKQKVVLIQPLRPSDEVLSMFHELPVENIIEED</sequence>
<reference evidence="1" key="1">
    <citation type="journal article" date="2021" name="Proc. Natl. Acad. Sci. U.S.A.">
        <title>A Catalog of Tens of Thousands of Viruses from Human Metagenomes Reveals Hidden Associations with Chronic Diseases.</title>
        <authorList>
            <person name="Tisza M.J."/>
            <person name="Buck C.B."/>
        </authorList>
    </citation>
    <scope>NUCLEOTIDE SEQUENCE</scope>
    <source>
        <strain evidence="1">CtJfE44</strain>
    </source>
</reference>
<organism evidence="1">
    <name type="scientific">Inoviridae sp. ctJfE44</name>
    <dbReference type="NCBI Taxonomy" id="2825779"/>
    <lineage>
        <taxon>Viruses</taxon>
        <taxon>Monodnaviria</taxon>
        <taxon>Loebvirae</taxon>
        <taxon>Hofneiviricota</taxon>
        <taxon>Faserviricetes</taxon>
        <taxon>Tubulavirales</taxon>
        <taxon>Inoviridae</taxon>
    </lineage>
</organism>